<dbReference type="AlphaFoldDB" id="A0A381N193"/>
<dbReference type="EMBL" id="UINC01000064">
    <property type="protein sequence ID" value="SUZ48341.1"/>
    <property type="molecule type" value="Genomic_DNA"/>
</dbReference>
<organism evidence="2">
    <name type="scientific">marine metagenome</name>
    <dbReference type="NCBI Taxonomy" id="408172"/>
    <lineage>
        <taxon>unclassified sequences</taxon>
        <taxon>metagenomes</taxon>
        <taxon>ecological metagenomes</taxon>
    </lineage>
</organism>
<gene>
    <name evidence="2" type="ORF">METZ01_LOCUS1195</name>
</gene>
<evidence type="ECO:0000313" key="2">
    <source>
        <dbReference type="EMBL" id="SUZ48341.1"/>
    </source>
</evidence>
<protein>
    <submittedName>
        <fullName evidence="2">Uncharacterized protein</fullName>
    </submittedName>
</protein>
<feature type="region of interest" description="Disordered" evidence="1">
    <location>
        <begin position="163"/>
        <end position="220"/>
    </location>
</feature>
<name>A0A381N193_9ZZZZ</name>
<reference evidence="2" key="1">
    <citation type="submission" date="2018-05" db="EMBL/GenBank/DDBJ databases">
        <authorList>
            <person name="Lanie J.A."/>
            <person name="Ng W.-L."/>
            <person name="Kazmierczak K.M."/>
            <person name="Andrzejewski T.M."/>
            <person name="Davidsen T.M."/>
            <person name="Wayne K.J."/>
            <person name="Tettelin H."/>
            <person name="Glass J.I."/>
            <person name="Rusch D."/>
            <person name="Podicherti R."/>
            <person name="Tsui H.-C.T."/>
            <person name="Winkler M.E."/>
        </authorList>
    </citation>
    <scope>NUCLEOTIDE SEQUENCE</scope>
</reference>
<sequence>MAYSRKIYDEKAYEHNQLEATEAGKYSLLSNATYNNQTCFQETPEMHASRGQYRISDNNDMVNAESDLFNLIRKDSNDPKSQWPNNKPIYKQQPVLKKCEKTDLSRRYPLLEAPMHKREQKIDRFESLCLDPQALSRITSNQFIGLNTRLYSRDNYQEKLPALKDQSNALPPHSKKFASPMDRQVQEWAEKDYNKSKQPKPQPKKESKKENFSSGGCGCN</sequence>
<evidence type="ECO:0000256" key="1">
    <source>
        <dbReference type="SAM" id="MobiDB-lite"/>
    </source>
</evidence>
<feature type="compositionally biased region" description="Basic and acidic residues" evidence="1">
    <location>
        <begin position="184"/>
        <end position="195"/>
    </location>
</feature>
<proteinExistence type="predicted"/>
<accession>A0A381N193</accession>